<dbReference type="PRINTS" id="PR00119">
    <property type="entry name" value="CATATPASE"/>
</dbReference>
<keyword evidence="12 17" id="KW-1133">Transmembrane helix</keyword>
<dbReference type="EC" id="7.2.2.8" evidence="3"/>
<evidence type="ECO:0000259" key="19">
    <source>
        <dbReference type="Pfam" id="PF00122"/>
    </source>
</evidence>
<dbReference type="PRINTS" id="PR00943">
    <property type="entry name" value="CUATPASE"/>
</dbReference>
<organism evidence="20 21">
    <name type="scientific">Oceanobacillus oncorhynchi</name>
    <dbReference type="NCBI Taxonomy" id="545501"/>
    <lineage>
        <taxon>Bacteria</taxon>
        <taxon>Bacillati</taxon>
        <taxon>Bacillota</taxon>
        <taxon>Bacilli</taxon>
        <taxon>Bacillales</taxon>
        <taxon>Bacillaceae</taxon>
        <taxon>Oceanobacillus</taxon>
    </lineage>
</organism>
<feature type="transmembrane region" description="Helical" evidence="17">
    <location>
        <begin position="42"/>
        <end position="63"/>
    </location>
</feature>
<evidence type="ECO:0000256" key="13">
    <source>
        <dbReference type="ARBA" id="ARBA00023008"/>
    </source>
</evidence>
<proteinExistence type="inferred from homology"/>
<dbReference type="InterPro" id="IPR008250">
    <property type="entry name" value="ATPase_P-typ_transduc_dom_A_sf"/>
</dbReference>
<dbReference type="Pfam" id="PF00122">
    <property type="entry name" value="E1-E2_ATPase"/>
    <property type="match status" value="1"/>
</dbReference>
<keyword evidence="8 17" id="KW-0547">Nucleotide-binding</keyword>
<keyword evidence="10 17" id="KW-0067">ATP-binding</keyword>
<keyword evidence="6 17" id="KW-0812">Transmembrane</keyword>
<feature type="transmembrane region" description="Helical" evidence="17">
    <location>
        <begin position="108"/>
        <end position="127"/>
    </location>
</feature>
<evidence type="ECO:0000313" key="21">
    <source>
        <dbReference type="Proteomes" id="UP000040453"/>
    </source>
</evidence>
<evidence type="ECO:0000256" key="11">
    <source>
        <dbReference type="ARBA" id="ARBA00022967"/>
    </source>
</evidence>
<feature type="transmembrane region" description="Helical" evidence="17">
    <location>
        <begin position="288"/>
        <end position="307"/>
    </location>
</feature>
<dbReference type="PANTHER" id="PTHR43520">
    <property type="entry name" value="ATP7, ISOFORM B"/>
    <property type="match status" value="1"/>
</dbReference>
<evidence type="ECO:0000256" key="17">
    <source>
        <dbReference type="RuleBase" id="RU362081"/>
    </source>
</evidence>
<dbReference type="GO" id="GO:0005524">
    <property type="term" value="F:ATP binding"/>
    <property type="evidence" value="ECO:0007669"/>
    <property type="project" value="UniProtKB-UniRule"/>
</dbReference>
<evidence type="ECO:0000256" key="6">
    <source>
        <dbReference type="ARBA" id="ARBA00022692"/>
    </source>
</evidence>
<comment type="similarity">
    <text evidence="2 17">Belongs to the cation transport ATPase (P-type) (TC 3.A.3) family. Type IB subfamily.</text>
</comment>
<dbReference type="SUPFAM" id="SSF81653">
    <property type="entry name" value="Calcium ATPase, transduction domain A"/>
    <property type="match status" value="1"/>
</dbReference>
<dbReference type="GO" id="GO:0140581">
    <property type="term" value="F:P-type monovalent copper transporter activity"/>
    <property type="evidence" value="ECO:0007669"/>
    <property type="project" value="UniProtKB-EC"/>
</dbReference>
<evidence type="ECO:0000256" key="10">
    <source>
        <dbReference type="ARBA" id="ARBA00022840"/>
    </source>
</evidence>
<dbReference type="Gene3D" id="2.70.150.10">
    <property type="entry name" value="Calcium-transporting ATPase, cytoplasmic transduction domain A"/>
    <property type="match status" value="1"/>
</dbReference>
<dbReference type="Proteomes" id="UP000040453">
    <property type="component" value="Unassembled WGS sequence"/>
</dbReference>
<dbReference type="InterPro" id="IPR044492">
    <property type="entry name" value="P_typ_ATPase_HD_dom"/>
</dbReference>
<evidence type="ECO:0000256" key="5">
    <source>
        <dbReference type="ARBA" id="ARBA00022553"/>
    </source>
</evidence>
<evidence type="ECO:0000256" key="14">
    <source>
        <dbReference type="ARBA" id="ARBA00023065"/>
    </source>
</evidence>
<evidence type="ECO:0000256" key="16">
    <source>
        <dbReference type="ARBA" id="ARBA00049289"/>
    </source>
</evidence>
<feature type="transmembrane region" description="Helical" evidence="17">
    <location>
        <begin position="654"/>
        <end position="673"/>
    </location>
</feature>
<protein>
    <recommendedName>
        <fullName evidence="3">P-type Cu(+) transporter</fullName>
        <ecNumber evidence="3">7.2.2.8</ecNumber>
    </recommendedName>
</protein>
<evidence type="ECO:0000256" key="9">
    <source>
        <dbReference type="ARBA" id="ARBA00022796"/>
    </source>
</evidence>
<dbReference type="FunFam" id="2.70.150.10:FF:000002">
    <property type="entry name" value="Copper-transporting ATPase 1, putative"/>
    <property type="match status" value="1"/>
</dbReference>
<dbReference type="GO" id="GO:0055070">
    <property type="term" value="P:copper ion homeostasis"/>
    <property type="evidence" value="ECO:0007669"/>
    <property type="project" value="TreeGrafter"/>
</dbReference>
<dbReference type="GO" id="GO:0005507">
    <property type="term" value="F:copper ion binding"/>
    <property type="evidence" value="ECO:0007669"/>
    <property type="project" value="TreeGrafter"/>
</dbReference>
<evidence type="ECO:0000256" key="2">
    <source>
        <dbReference type="ARBA" id="ARBA00006024"/>
    </source>
</evidence>
<keyword evidence="21" id="KW-1185">Reference proteome</keyword>
<keyword evidence="7 17" id="KW-0479">Metal-binding</keyword>
<dbReference type="SFLD" id="SFLDS00003">
    <property type="entry name" value="Haloacid_Dehalogenase"/>
    <property type="match status" value="1"/>
</dbReference>
<dbReference type="InterPro" id="IPR001757">
    <property type="entry name" value="P_typ_ATPase"/>
</dbReference>
<dbReference type="Pfam" id="PF00702">
    <property type="entry name" value="Hydrolase"/>
    <property type="match status" value="1"/>
</dbReference>
<dbReference type="InterPro" id="IPR023214">
    <property type="entry name" value="HAD_sf"/>
</dbReference>
<dbReference type="InterPro" id="IPR018303">
    <property type="entry name" value="ATPase_P-typ_P_site"/>
</dbReference>
<dbReference type="NCBIfam" id="TIGR01511">
    <property type="entry name" value="ATPase-IB1_Cu"/>
    <property type="match status" value="1"/>
</dbReference>
<dbReference type="SUPFAM" id="SSF81665">
    <property type="entry name" value="Calcium ATPase, transmembrane domain M"/>
    <property type="match status" value="1"/>
</dbReference>
<feature type="transmembrane region" description="Helical" evidence="17">
    <location>
        <begin position="133"/>
        <end position="150"/>
    </location>
</feature>
<dbReference type="Gene3D" id="3.40.1110.10">
    <property type="entry name" value="Calcium-transporting ATPase, cytoplasmic domain N"/>
    <property type="match status" value="1"/>
</dbReference>
<feature type="transmembrane region" description="Helical" evidence="17">
    <location>
        <begin position="75"/>
        <end position="96"/>
    </location>
</feature>
<dbReference type="InterPro" id="IPR027256">
    <property type="entry name" value="P-typ_ATPase_IB"/>
</dbReference>
<keyword evidence="17" id="KW-1003">Cell membrane</keyword>
<dbReference type="InterPro" id="IPR023299">
    <property type="entry name" value="ATPase_P-typ_cyto_dom_N"/>
</dbReference>
<dbReference type="STRING" id="545501.BN997_02971"/>
<sequence length="678" mass="73594">MHEQHNHHNAHHSDHEHHQEKHHAHSHHDHHEHMIADFKKRFYISLVLALPIILLSDMIQSFFNYSLTFAGDHWVELILASIIFFYGGWPFLTGAVDELKQKSPGMMTLIGFAITVAYVYSAATVLGLEGHDLFWELATLIAIMLLGHWIEMKSVSKASDSMESLVELMPQEATKIDKTGNTEVIPVSELKKGNHVLIKPGEKIPADGIIINGKSSVDESMLTGESVPVEKQVKDEAIGGSINTSGSLTIEVSKTSEEGYLSQVVQLVKEAQESKSKTQKLSDRAAKLLFYVAITAGILTFVIWISLGYGMEEAMTRMVTVLVISCPHALGLAIPLVVARSTYLSAQNGLFIRNRAGFEDARKIDTVVFDKTGTLTKGEFAVTDIISSSNITEKELLQKTASIEAQSEHPIAAGVVASAKKQQINLTTPETFDSITGAGVKAKLEGSWLLAVSPGYMDKNGIPYDKEAFNQLADAGKTVIFVLEEEQFIGMIALADQVKASSKEAVRRLHELGIEAQMLTGDNQTVATGVAKEIGIDHVIAEVLPDQKADQIKQLQANKKRTAMTGDGINDSPALATADLGVAVGAGTDVAMETADVVLVNSDPVDVVSIIELSRSTYRKMIQNLWWAAGYNIIAIPLAAGILAPWGIVLNPAVGAVLMSLSTIMVAFNARLLKNKHA</sequence>
<evidence type="ECO:0000256" key="1">
    <source>
        <dbReference type="ARBA" id="ARBA00004651"/>
    </source>
</evidence>
<keyword evidence="14" id="KW-0406">Ion transport</keyword>
<feature type="domain" description="P-type ATPase A" evidence="19">
    <location>
        <begin position="167"/>
        <end position="269"/>
    </location>
</feature>
<dbReference type="NCBIfam" id="TIGR01494">
    <property type="entry name" value="ATPase_P-type"/>
    <property type="match status" value="1"/>
</dbReference>
<dbReference type="NCBIfam" id="TIGR01525">
    <property type="entry name" value="ATPase-IB_hvy"/>
    <property type="match status" value="1"/>
</dbReference>
<evidence type="ECO:0000256" key="4">
    <source>
        <dbReference type="ARBA" id="ARBA00022448"/>
    </source>
</evidence>
<comment type="catalytic activity">
    <reaction evidence="16">
        <text>Cu(+)(in) + ATP + H2O = Cu(+)(out) + ADP + phosphate + H(+)</text>
        <dbReference type="Rhea" id="RHEA:25792"/>
        <dbReference type="ChEBI" id="CHEBI:15377"/>
        <dbReference type="ChEBI" id="CHEBI:15378"/>
        <dbReference type="ChEBI" id="CHEBI:30616"/>
        <dbReference type="ChEBI" id="CHEBI:43474"/>
        <dbReference type="ChEBI" id="CHEBI:49552"/>
        <dbReference type="ChEBI" id="CHEBI:456216"/>
        <dbReference type="EC" id="7.2.2.8"/>
    </reaction>
</comment>
<dbReference type="InterPro" id="IPR036412">
    <property type="entry name" value="HAD-like_sf"/>
</dbReference>
<keyword evidence="9" id="KW-0187">Copper transport</keyword>
<comment type="subcellular location">
    <subcellularLocation>
        <location evidence="1">Cell membrane</location>
        <topology evidence="1">Multi-pass membrane protein</topology>
    </subcellularLocation>
</comment>
<dbReference type="GO" id="GO:0016887">
    <property type="term" value="F:ATP hydrolysis activity"/>
    <property type="evidence" value="ECO:0007669"/>
    <property type="project" value="InterPro"/>
</dbReference>
<dbReference type="GO" id="GO:0005886">
    <property type="term" value="C:plasma membrane"/>
    <property type="evidence" value="ECO:0007669"/>
    <property type="project" value="UniProtKB-SubCell"/>
</dbReference>
<feature type="transmembrane region" description="Helical" evidence="17">
    <location>
        <begin position="625"/>
        <end position="648"/>
    </location>
</feature>
<feature type="region of interest" description="Disordered" evidence="18">
    <location>
        <begin position="1"/>
        <end position="26"/>
    </location>
</feature>
<dbReference type="GO" id="GO:0043682">
    <property type="term" value="F:P-type divalent copper transporter activity"/>
    <property type="evidence" value="ECO:0007669"/>
    <property type="project" value="TreeGrafter"/>
</dbReference>
<evidence type="ECO:0000256" key="15">
    <source>
        <dbReference type="ARBA" id="ARBA00023136"/>
    </source>
</evidence>
<dbReference type="OrthoDB" id="9813266at2"/>
<evidence type="ECO:0000313" key="20">
    <source>
        <dbReference type="EMBL" id="CEI83082.1"/>
    </source>
</evidence>
<evidence type="ECO:0000256" key="3">
    <source>
        <dbReference type="ARBA" id="ARBA00012517"/>
    </source>
</evidence>
<evidence type="ECO:0000256" key="7">
    <source>
        <dbReference type="ARBA" id="ARBA00022723"/>
    </source>
</evidence>
<name>A0A0A1MU72_9BACI</name>
<evidence type="ECO:0000256" key="12">
    <source>
        <dbReference type="ARBA" id="ARBA00022989"/>
    </source>
</evidence>
<dbReference type="InterPro" id="IPR059000">
    <property type="entry name" value="ATPase_P-type_domA"/>
</dbReference>
<keyword evidence="13" id="KW-0186">Copper</keyword>
<gene>
    <name evidence="20" type="primary">copB_2</name>
    <name evidence="20" type="ORF">BN997_02971</name>
</gene>
<keyword evidence="5" id="KW-0597">Phosphoprotein</keyword>
<accession>A0A0A1MU72</accession>
<dbReference type="RefSeq" id="WP_042533284.1">
    <property type="nucleotide sequence ID" value="NZ_CDGG01000001.1"/>
</dbReference>
<dbReference type="SFLD" id="SFLDG00002">
    <property type="entry name" value="C1.7:_P-type_atpase_like"/>
    <property type="match status" value="1"/>
</dbReference>
<dbReference type="Gene3D" id="3.40.50.1000">
    <property type="entry name" value="HAD superfamily/HAD-like"/>
    <property type="match status" value="1"/>
</dbReference>
<keyword evidence="4" id="KW-0813">Transport</keyword>
<dbReference type="EMBL" id="CDGG01000001">
    <property type="protein sequence ID" value="CEI83082.1"/>
    <property type="molecule type" value="Genomic_DNA"/>
</dbReference>
<evidence type="ECO:0000256" key="8">
    <source>
        <dbReference type="ARBA" id="ARBA00022741"/>
    </source>
</evidence>
<feature type="transmembrane region" description="Helical" evidence="17">
    <location>
        <begin position="319"/>
        <end position="339"/>
    </location>
</feature>
<dbReference type="AlphaFoldDB" id="A0A0A1MU72"/>
<feature type="compositionally biased region" description="Basic and acidic residues" evidence="18">
    <location>
        <begin position="1"/>
        <end position="19"/>
    </location>
</feature>
<dbReference type="SUPFAM" id="SSF56784">
    <property type="entry name" value="HAD-like"/>
    <property type="match status" value="1"/>
</dbReference>
<dbReference type="PANTHER" id="PTHR43520:SF8">
    <property type="entry name" value="P-TYPE CU(+) TRANSPORTER"/>
    <property type="match status" value="1"/>
</dbReference>
<keyword evidence="15 17" id="KW-0472">Membrane</keyword>
<reference evidence="20 21" key="1">
    <citation type="submission" date="2014-11" db="EMBL/GenBank/DDBJ databases">
        <authorList>
            <person name="Urmite Genomes Urmite Genomes"/>
        </authorList>
    </citation>
    <scope>NUCLEOTIDE SEQUENCE [LARGE SCALE GENOMIC DNA]</scope>
    <source>
        <strain evidence="20 21">Oc5</strain>
    </source>
</reference>
<dbReference type="SFLD" id="SFLDF00027">
    <property type="entry name" value="p-type_atpase"/>
    <property type="match status" value="1"/>
</dbReference>
<dbReference type="PROSITE" id="PS00154">
    <property type="entry name" value="ATPASE_E1_E2"/>
    <property type="match status" value="1"/>
</dbReference>
<dbReference type="InterPro" id="IPR023298">
    <property type="entry name" value="ATPase_P-typ_TM_dom_sf"/>
</dbReference>
<keyword evidence="11" id="KW-1278">Translocase</keyword>
<evidence type="ECO:0000256" key="18">
    <source>
        <dbReference type="SAM" id="MobiDB-lite"/>
    </source>
</evidence>